<comment type="caution">
    <text evidence="3">The sequence shown here is derived from an EMBL/GenBank/DDBJ whole genome shotgun (WGS) entry which is preliminary data.</text>
</comment>
<keyword evidence="4" id="KW-1185">Reference proteome</keyword>
<dbReference type="PANTHER" id="PTHR34580:SF1">
    <property type="entry name" value="PROTEIN PAFC"/>
    <property type="match status" value="1"/>
</dbReference>
<dbReference type="InterPro" id="IPR026881">
    <property type="entry name" value="WYL_dom"/>
</dbReference>
<feature type="domain" description="WYL" evidence="1">
    <location>
        <begin position="164"/>
        <end position="230"/>
    </location>
</feature>
<accession>A0ABV6IDX6</accession>
<evidence type="ECO:0000259" key="1">
    <source>
        <dbReference type="Pfam" id="PF13280"/>
    </source>
</evidence>
<feature type="domain" description="WCX" evidence="2">
    <location>
        <begin position="264"/>
        <end position="315"/>
    </location>
</feature>
<reference evidence="3 4" key="1">
    <citation type="submission" date="2024-09" db="EMBL/GenBank/DDBJ databases">
        <authorList>
            <person name="Sun Q."/>
            <person name="Mori K."/>
        </authorList>
    </citation>
    <scope>NUCLEOTIDE SEQUENCE [LARGE SCALE GENOMIC DNA]</scope>
    <source>
        <strain evidence="3 4">CCM 8677</strain>
    </source>
</reference>
<dbReference type="InterPro" id="IPR051534">
    <property type="entry name" value="CBASS_pafABC_assoc_protein"/>
</dbReference>
<evidence type="ECO:0000259" key="2">
    <source>
        <dbReference type="Pfam" id="PF25583"/>
    </source>
</evidence>
<dbReference type="Pfam" id="PF13280">
    <property type="entry name" value="WYL"/>
    <property type="match status" value="1"/>
</dbReference>
<dbReference type="Proteomes" id="UP001589844">
    <property type="component" value="Unassembled WGS sequence"/>
</dbReference>
<organism evidence="3 4">
    <name type="scientific">Undibacterium danionis</name>
    <dbReference type="NCBI Taxonomy" id="1812100"/>
    <lineage>
        <taxon>Bacteria</taxon>
        <taxon>Pseudomonadati</taxon>
        <taxon>Pseudomonadota</taxon>
        <taxon>Betaproteobacteria</taxon>
        <taxon>Burkholderiales</taxon>
        <taxon>Oxalobacteraceae</taxon>
        <taxon>Undibacterium</taxon>
    </lineage>
</organism>
<dbReference type="Pfam" id="PF25583">
    <property type="entry name" value="WCX"/>
    <property type="match status" value="1"/>
</dbReference>
<name>A0ABV6IDX6_9BURK</name>
<dbReference type="EMBL" id="JBHLXJ010000005">
    <property type="protein sequence ID" value="MFC0349241.1"/>
    <property type="molecule type" value="Genomic_DNA"/>
</dbReference>
<evidence type="ECO:0000313" key="3">
    <source>
        <dbReference type="EMBL" id="MFC0349241.1"/>
    </source>
</evidence>
<dbReference type="InterPro" id="IPR057727">
    <property type="entry name" value="WCX_dom"/>
</dbReference>
<proteinExistence type="predicted"/>
<gene>
    <name evidence="3" type="ORF">ACFFJH_05445</name>
</gene>
<dbReference type="RefSeq" id="WP_390210679.1">
    <property type="nucleotide sequence ID" value="NZ_JBHLXJ010000005.1"/>
</dbReference>
<evidence type="ECO:0000313" key="4">
    <source>
        <dbReference type="Proteomes" id="UP001589844"/>
    </source>
</evidence>
<dbReference type="PANTHER" id="PTHR34580">
    <property type="match status" value="1"/>
</dbReference>
<protein>
    <submittedName>
        <fullName evidence="3">Helix-turn-helix transcriptional regulator</fullName>
    </submittedName>
</protein>
<sequence length="323" mass="36935">MSGEYEASDAKKMVLEILKRIPRQGFISTSTLHQQLKSAGFVRDKRSIQRQLKTLSNMFDIERDERSKPYGYKWKANAGGLSLLYLSEQDSLLLALAEQHLKNLLPVSVMNSMSGFFEQARLNLNSLEQPQKYTEASRSREWQSKVRIVPETQTLITPKVKANVFEAVSSALYANHWLDVSYKRDGKLKKYKVMPLGLAQQGPRLYLVCRYDGHTNERSLAMHRLLSATVSTLTFERPVEFNLDTYTNDGRFGFGEGKRIQLIFTIDKAMGEHLLETPLSKDQTVEEEGDTYRISATVVDTRHLRRWLLGFGDAITEIDGFDL</sequence>